<feature type="compositionally biased region" description="Polar residues" evidence="1">
    <location>
        <begin position="529"/>
        <end position="539"/>
    </location>
</feature>
<feature type="transmembrane region" description="Helical" evidence="2">
    <location>
        <begin position="429"/>
        <end position="448"/>
    </location>
</feature>
<evidence type="ECO:0000256" key="2">
    <source>
        <dbReference type="SAM" id="Phobius"/>
    </source>
</evidence>
<feature type="transmembrane region" description="Helical" evidence="2">
    <location>
        <begin position="404"/>
        <end position="423"/>
    </location>
</feature>
<feature type="region of interest" description="Disordered" evidence="1">
    <location>
        <begin position="554"/>
        <end position="594"/>
    </location>
</feature>
<keyword evidence="2" id="KW-1133">Transmembrane helix</keyword>
<feature type="region of interest" description="Disordered" evidence="1">
    <location>
        <begin position="518"/>
        <end position="539"/>
    </location>
</feature>
<comment type="caution">
    <text evidence="3">The sequence shown here is derived from an EMBL/GenBank/DDBJ whole genome shotgun (WGS) entry which is preliminary data.</text>
</comment>
<dbReference type="EMBL" id="LSRX01000199">
    <property type="protein sequence ID" value="OLQ04874.1"/>
    <property type="molecule type" value="Genomic_DNA"/>
</dbReference>
<evidence type="ECO:0000256" key="1">
    <source>
        <dbReference type="SAM" id="MobiDB-lite"/>
    </source>
</evidence>
<keyword evidence="2" id="KW-0472">Membrane</keyword>
<dbReference type="OrthoDB" id="428129at2759"/>
<name>A0A1Q9EBR0_SYMMI</name>
<keyword evidence="4" id="KW-1185">Reference proteome</keyword>
<feature type="transmembrane region" description="Helical" evidence="2">
    <location>
        <begin position="341"/>
        <end position="359"/>
    </location>
</feature>
<accession>A0A1Q9EBR0</accession>
<reference evidence="3 4" key="1">
    <citation type="submission" date="2016-02" db="EMBL/GenBank/DDBJ databases">
        <title>Genome analysis of coral dinoflagellate symbionts highlights evolutionary adaptations to a symbiotic lifestyle.</title>
        <authorList>
            <person name="Aranda M."/>
            <person name="Li Y."/>
            <person name="Liew Y.J."/>
            <person name="Baumgarten S."/>
            <person name="Simakov O."/>
            <person name="Wilson M."/>
            <person name="Piel J."/>
            <person name="Ashoor H."/>
            <person name="Bougouffa S."/>
            <person name="Bajic V.B."/>
            <person name="Ryu T."/>
            <person name="Ravasi T."/>
            <person name="Bayer T."/>
            <person name="Micklem G."/>
            <person name="Kim H."/>
            <person name="Bhak J."/>
            <person name="Lajeunesse T.C."/>
            <person name="Voolstra C.R."/>
        </authorList>
    </citation>
    <scope>NUCLEOTIDE SEQUENCE [LARGE SCALE GENOMIC DNA]</scope>
    <source>
        <strain evidence="3 4">CCMP2467</strain>
    </source>
</reference>
<gene>
    <name evidence="3" type="ORF">AK812_SmicGene12016</name>
</gene>
<protein>
    <submittedName>
        <fullName evidence="3">Uncharacterized protein</fullName>
    </submittedName>
</protein>
<sequence length="594" mass="64214">MRKRRESFKEAWTTQPQSKMSSARFPADLAVILASQSPGAVMSHAPFGGMALELGFDAWAWPAAVLGQGVVVALVVAAGFVAWQLSAMLLLFCIIISLGMVANLDTSRKQFGTFLWILICGQFFSLATLFSAHALAEAQDPTQIWPEADSELVPLLPEMADALDWVSQSDSFVDSYIFHDVLLFNSHAGGVKGLMATNLSEASFVSEEVRPGDISAARGYTEFEGKLFFAAATAGGDELWFWDGSDALNASIRPVQSFSNRLSLRNFRVHGSSLYIKVSWLVCGSWNPGVLRLQNDSVALVGGSLSCSRPSQGCLIGELCLALVPLAALSTLLLSSFPGLCVILFSSLYGVIVVVRLLLVPELEELREFLLTSFAAYSSVGYALVVLLHLCGRDTEWTEDLKRWSTVLVSVSFCAAAQLRLDIPEAVEAWRWAVFAICGVALQLLGVVGRRRLPVVVGHLVLMLVLGKLVLEVLEHLTPMRNAGLAAQRAIQLASLAVLFGAVPSPDSVPYKRTDNIRSVHPAPGKEATSCSEAPTNQRAKVELGDDDLEVYEKTNQMAQHLQASDAEARPADDPGNAMLELEEESGVASDEEV</sequence>
<keyword evidence="2" id="KW-0812">Transmembrane</keyword>
<evidence type="ECO:0000313" key="3">
    <source>
        <dbReference type="EMBL" id="OLQ04874.1"/>
    </source>
</evidence>
<feature type="transmembrane region" description="Helical" evidence="2">
    <location>
        <begin position="83"/>
        <end position="102"/>
    </location>
</feature>
<proteinExistence type="predicted"/>
<dbReference type="Proteomes" id="UP000186817">
    <property type="component" value="Unassembled WGS sequence"/>
</dbReference>
<feature type="transmembrane region" description="Helical" evidence="2">
    <location>
        <begin position="371"/>
        <end position="392"/>
    </location>
</feature>
<feature type="transmembrane region" description="Helical" evidence="2">
    <location>
        <begin position="455"/>
        <end position="474"/>
    </location>
</feature>
<organism evidence="3 4">
    <name type="scientific">Symbiodinium microadriaticum</name>
    <name type="common">Dinoflagellate</name>
    <name type="synonym">Zooxanthella microadriatica</name>
    <dbReference type="NCBI Taxonomy" id="2951"/>
    <lineage>
        <taxon>Eukaryota</taxon>
        <taxon>Sar</taxon>
        <taxon>Alveolata</taxon>
        <taxon>Dinophyceae</taxon>
        <taxon>Suessiales</taxon>
        <taxon>Symbiodiniaceae</taxon>
        <taxon>Symbiodinium</taxon>
    </lineage>
</organism>
<evidence type="ECO:0000313" key="4">
    <source>
        <dbReference type="Proteomes" id="UP000186817"/>
    </source>
</evidence>
<feature type="transmembrane region" description="Helical" evidence="2">
    <location>
        <begin position="58"/>
        <end position="77"/>
    </location>
</feature>
<feature type="transmembrane region" description="Helical" evidence="2">
    <location>
        <begin position="114"/>
        <end position="136"/>
    </location>
</feature>
<feature type="compositionally biased region" description="Acidic residues" evidence="1">
    <location>
        <begin position="581"/>
        <end position="594"/>
    </location>
</feature>
<feature type="compositionally biased region" description="Polar residues" evidence="1">
    <location>
        <begin position="554"/>
        <end position="563"/>
    </location>
</feature>
<dbReference type="AlphaFoldDB" id="A0A1Q9EBR0"/>